<dbReference type="NCBIfam" id="TIGR02490">
    <property type="entry name" value="flgF"/>
    <property type="match status" value="1"/>
</dbReference>
<dbReference type="Pfam" id="PF06429">
    <property type="entry name" value="Flg_bbr_C"/>
    <property type="match status" value="1"/>
</dbReference>
<feature type="domain" description="Flagellar basal-body/hook protein C-terminal" evidence="8">
    <location>
        <begin position="198"/>
        <end position="241"/>
    </location>
</feature>
<evidence type="ECO:0000259" key="7">
    <source>
        <dbReference type="Pfam" id="PF00460"/>
    </source>
</evidence>
<keyword evidence="11" id="KW-1185">Reference proteome</keyword>
<reference evidence="10 11" key="1">
    <citation type="submission" date="2017-03" db="EMBL/GenBank/DDBJ databases">
        <authorList>
            <person name="Afonso C.L."/>
            <person name="Miller P.J."/>
            <person name="Scott M.A."/>
            <person name="Spackman E."/>
            <person name="Goraichik I."/>
            <person name="Dimitrov K.M."/>
            <person name="Suarez D.L."/>
            <person name="Swayne D.E."/>
        </authorList>
    </citation>
    <scope>NUCLEOTIDE SEQUENCE [LARGE SCALE GENOMIC DNA]</scope>
    <source>
        <strain evidence="10">SB41UT1</strain>
    </source>
</reference>
<evidence type="ECO:0000259" key="8">
    <source>
        <dbReference type="Pfam" id="PF06429"/>
    </source>
</evidence>
<evidence type="ECO:0000259" key="9">
    <source>
        <dbReference type="Pfam" id="PF22692"/>
    </source>
</evidence>
<evidence type="ECO:0000256" key="1">
    <source>
        <dbReference type="ARBA" id="ARBA00004117"/>
    </source>
</evidence>
<dbReference type="SUPFAM" id="SSF117143">
    <property type="entry name" value="Flagellar hook protein flgE"/>
    <property type="match status" value="1"/>
</dbReference>
<evidence type="ECO:0000256" key="3">
    <source>
        <dbReference type="ARBA" id="ARBA00023143"/>
    </source>
</evidence>
<dbReference type="OrthoDB" id="9804559at2"/>
<dbReference type="InterPro" id="IPR037925">
    <property type="entry name" value="FlgE/F/G-like"/>
</dbReference>
<evidence type="ECO:0000256" key="6">
    <source>
        <dbReference type="RuleBase" id="RU362116"/>
    </source>
</evidence>
<dbReference type="InterPro" id="IPR001444">
    <property type="entry name" value="Flag_bb_rod_N"/>
</dbReference>
<gene>
    <name evidence="10" type="primary">flgF_2</name>
    <name evidence="10" type="ORF">EHSB41UT_03436</name>
</gene>
<dbReference type="RefSeq" id="WP_087112101.1">
    <property type="nucleotide sequence ID" value="NZ_CBCSCN010000010.1"/>
</dbReference>
<dbReference type="PANTHER" id="PTHR30435">
    <property type="entry name" value="FLAGELLAR PROTEIN"/>
    <property type="match status" value="1"/>
</dbReference>
<name>A0A1X7AMY2_9GAMM</name>
<dbReference type="GO" id="GO:0071978">
    <property type="term" value="P:bacterial-type flagellum-dependent swarming motility"/>
    <property type="evidence" value="ECO:0007669"/>
    <property type="project" value="TreeGrafter"/>
</dbReference>
<dbReference type="Pfam" id="PF22692">
    <property type="entry name" value="LlgE_F_G_D1"/>
    <property type="match status" value="1"/>
</dbReference>
<protein>
    <recommendedName>
        <fullName evidence="5 6">Flagellar basal-body rod protein FlgF</fullName>
    </recommendedName>
</protein>
<dbReference type="NCBIfam" id="TIGR03506">
    <property type="entry name" value="FlgEFG_subfam"/>
    <property type="match status" value="1"/>
</dbReference>
<sequence length="246" mass="26266">MDKAIYTAMSGASRTMFQQRLHANNLANVNTHGFRADFAEILAKNVDGQGLPTRVLTETVGTWSSEKAGNMTSTGRNLDVAIAGEGWLAVEDATGNESYTRGGQLHVTMDGQLVTGRGEPVLDQGGAAIVIPEYEQLHIGPDGTISVLGSGDPKSQPVTIGQLKLVKSETPLNKGTDGLFRADNNEPLNADLTVKVVSGALESSNVNAMEEMVTFMSLGRQFEMQLKTIETARQMAESGDRLIRGS</sequence>
<keyword evidence="10" id="KW-0969">Cilium</keyword>
<dbReference type="InterPro" id="IPR020013">
    <property type="entry name" value="Flagellar_FlgE/F/G"/>
</dbReference>
<evidence type="ECO:0000256" key="5">
    <source>
        <dbReference type="ARBA" id="ARBA00040228"/>
    </source>
</evidence>
<comment type="subunit">
    <text evidence="4 6">The basal body constitutes a major portion of the flagellar organelle and consists of five rings (E,L,P,S, and M) mounted on a central rod. The rod consists of about 26 subunits of FlgG in the distal portion, and FlgB, FlgC and FlgF are thought to build up the proximal portion of the rod with about 6 subunits each.</text>
</comment>
<keyword evidence="10" id="KW-0282">Flagellum</keyword>
<evidence type="ECO:0000256" key="2">
    <source>
        <dbReference type="ARBA" id="ARBA00009677"/>
    </source>
</evidence>
<comment type="subcellular location">
    <subcellularLocation>
        <location evidence="1 6">Bacterial flagellum basal body</location>
    </subcellularLocation>
</comment>
<comment type="similarity">
    <text evidence="2 6">Belongs to the flagella basal body rod proteins family.</text>
</comment>
<accession>A0A1X7AMY2</accession>
<dbReference type="Pfam" id="PF00460">
    <property type="entry name" value="Flg_bb_rod"/>
    <property type="match status" value="1"/>
</dbReference>
<dbReference type="EMBL" id="FWPT01000008">
    <property type="protein sequence ID" value="SMA49654.1"/>
    <property type="molecule type" value="Genomic_DNA"/>
</dbReference>
<keyword evidence="10" id="KW-0966">Cell projection</keyword>
<keyword evidence="3 6" id="KW-0975">Bacterial flagellum</keyword>
<evidence type="ECO:0000256" key="4">
    <source>
        <dbReference type="ARBA" id="ARBA00038560"/>
    </source>
</evidence>
<dbReference type="InterPro" id="IPR010930">
    <property type="entry name" value="Flg_bb/hook_C_dom"/>
</dbReference>
<evidence type="ECO:0000313" key="11">
    <source>
        <dbReference type="Proteomes" id="UP000196573"/>
    </source>
</evidence>
<dbReference type="InterPro" id="IPR053967">
    <property type="entry name" value="LlgE_F_G-like_D1"/>
</dbReference>
<proteinExistence type="inferred from homology"/>
<feature type="domain" description="Flagellar hook protein FlgE/F/G-like D1" evidence="9">
    <location>
        <begin position="81"/>
        <end position="147"/>
    </location>
</feature>
<dbReference type="NCBIfam" id="NF009280">
    <property type="entry name" value="PRK12640.1"/>
    <property type="match status" value="1"/>
</dbReference>
<feature type="domain" description="Flagellar basal body rod protein N-terminal" evidence="7">
    <location>
        <begin position="5"/>
        <end position="35"/>
    </location>
</feature>
<dbReference type="GO" id="GO:0030694">
    <property type="term" value="C:bacterial-type flagellum basal body, rod"/>
    <property type="evidence" value="ECO:0007669"/>
    <property type="project" value="UniProtKB-UniRule"/>
</dbReference>
<dbReference type="AlphaFoldDB" id="A0A1X7AMY2"/>
<dbReference type="InterPro" id="IPR012836">
    <property type="entry name" value="FlgF"/>
</dbReference>
<dbReference type="PANTHER" id="PTHR30435:SF18">
    <property type="entry name" value="FLAGELLAR BASAL-BODY ROD PROTEIN FLGF"/>
    <property type="match status" value="1"/>
</dbReference>
<dbReference type="Proteomes" id="UP000196573">
    <property type="component" value="Unassembled WGS sequence"/>
</dbReference>
<organism evidence="10 11">
    <name type="scientific">Parendozoicomonas haliclonae</name>
    <dbReference type="NCBI Taxonomy" id="1960125"/>
    <lineage>
        <taxon>Bacteria</taxon>
        <taxon>Pseudomonadati</taxon>
        <taxon>Pseudomonadota</taxon>
        <taxon>Gammaproteobacteria</taxon>
        <taxon>Oceanospirillales</taxon>
        <taxon>Endozoicomonadaceae</taxon>
        <taxon>Parendozoicomonas</taxon>
    </lineage>
</organism>
<evidence type="ECO:0000313" key="10">
    <source>
        <dbReference type="EMBL" id="SMA49654.1"/>
    </source>
</evidence>